<reference evidence="1" key="5">
    <citation type="journal article" date="2021" name="G3 (Bethesda)">
        <title>Aegilops tauschii genome assembly Aet v5.0 features greater sequence contiguity and improved annotation.</title>
        <authorList>
            <person name="Wang L."/>
            <person name="Zhu T."/>
            <person name="Rodriguez J.C."/>
            <person name="Deal K.R."/>
            <person name="Dubcovsky J."/>
            <person name="McGuire P.E."/>
            <person name="Lux T."/>
            <person name="Spannagl M."/>
            <person name="Mayer K.F.X."/>
            <person name="Baldrich P."/>
            <person name="Meyers B.C."/>
            <person name="Huo N."/>
            <person name="Gu Y.Q."/>
            <person name="Zhou H."/>
            <person name="Devos K.M."/>
            <person name="Bennetzen J.L."/>
            <person name="Unver T."/>
            <person name="Budak H."/>
            <person name="Gulick P.J."/>
            <person name="Galiba G."/>
            <person name="Kalapos B."/>
            <person name="Nelson D.R."/>
            <person name="Li P."/>
            <person name="You F.M."/>
            <person name="Luo M.C."/>
            <person name="Dvorak J."/>
        </authorList>
    </citation>
    <scope>NUCLEOTIDE SEQUENCE [LARGE SCALE GENOMIC DNA]</scope>
    <source>
        <strain evidence="1">cv. AL8/78</strain>
    </source>
</reference>
<proteinExistence type="predicted"/>
<evidence type="ECO:0000313" key="1">
    <source>
        <dbReference type="EnsemblPlants" id="AET2Gv20793400.1"/>
    </source>
</evidence>
<evidence type="ECO:0000313" key="2">
    <source>
        <dbReference type="Proteomes" id="UP000015105"/>
    </source>
</evidence>
<reference evidence="2" key="1">
    <citation type="journal article" date="2014" name="Science">
        <title>Ancient hybridizations among the ancestral genomes of bread wheat.</title>
        <authorList>
            <consortium name="International Wheat Genome Sequencing Consortium,"/>
            <person name="Marcussen T."/>
            <person name="Sandve S.R."/>
            <person name="Heier L."/>
            <person name="Spannagl M."/>
            <person name="Pfeifer M."/>
            <person name="Jakobsen K.S."/>
            <person name="Wulff B.B."/>
            <person name="Steuernagel B."/>
            <person name="Mayer K.F."/>
            <person name="Olsen O.A."/>
        </authorList>
    </citation>
    <scope>NUCLEOTIDE SEQUENCE [LARGE SCALE GENOMIC DNA]</scope>
    <source>
        <strain evidence="2">cv. AL8/78</strain>
    </source>
</reference>
<dbReference type="EnsemblPlants" id="AET2Gv20793400.1">
    <property type="protein sequence ID" value="AET2Gv20793400.1"/>
    <property type="gene ID" value="AET2Gv20793400"/>
</dbReference>
<name>A0A453CB96_AEGTS</name>
<reference evidence="1" key="4">
    <citation type="submission" date="2019-03" db="UniProtKB">
        <authorList>
            <consortium name="EnsemblPlants"/>
        </authorList>
    </citation>
    <scope>IDENTIFICATION</scope>
</reference>
<reference evidence="2" key="2">
    <citation type="journal article" date="2017" name="Nat. Plants">
        <title>The Aegilops tauschii genome reveals multiple impacts of transposons.</title>
        <authorList>
            <person name="Zhao G."/>
            <person name="Zou C."/>
            <person name="Li K."/>
            <person name="Wang K."/>
            <person name="Li T."/>
            <person name="Gao L."/>
            <person name="Zhang X."/>
            <person name="Wang H."/>
            <person name="Yang Z."/>
            <person name="Liu X."/>
            <person name="Jiang W."/>
            <person name="Mao L."/>
            <person name="Kong X."/>
            <person name="Jiao Y."/>
            <person name="Jia J."/>
        </authorList>
    </citation>
    <scope>NUCLEOTIDE SEQUENCE [LARGE SCALE GENOMIC DNA]</scope>
    <source>
        <strain evidence="2">cv. AL8/78</strain>
    </source>
</reference>
<reference evidence="1" key="3">
    <citation type="journal article" date="2017" name="Nature">
        <title>Genome sequence of the progenitor of the wheat D genome Aegilops tauschii.</title>
        <authorList>
            <person name="Luo M.C."/>
            <person name="Gu Y.Q."/>
            <person name="Puiu D."/>
            <person name="Wang H."/>
            <person name="Twardziok S.O."/>
            <person name="Deal K.R."/>
            <person name="Huo N."/>
            <person name="Zhu T."/>
            <person name="Wang L."/>
            <person name="Wang Y."/>
            <person name="McGuire P.E."/>
            <person name="Liu S."/>
            <person name="Long H."/>
            <person name="Ramasamy R.K."/>
            <person name="Rodriguez J.C."/>
            <person name="Van S.L."/>
            <person name="Yuan L."/>
            <person name="Wang Z."/>
            <person name="Xia Z."/>
            <person name="Xiao L."/>
            <person name="Anderson O.D."/>
            <person name="Ouyang S."/>
            <person name="Liang Y."/>
            <person name="Zimin A.V."/>
            <person name="Pertea G."/>
            <person name="Qi P."/>
            <person name="Bennetzen J.L."/>
            <person name="Dai X."/>
            <person name="Dawson M.W."/>
            <person name="Muller H.G."/>
            <person name="Kugler K."/>
            <person name="Rivarola-Duarte L."/>
            <person name="Spannagl M."/>
            <person name="Mayer K.F.X."/>
            <person name="Lu F.H."/>
            <person name="Bevan M.W."/>
            <person name="Leroy P."/>
            <person name="Li P."/>
            <person name="You F.M."/>
            <person name="Sun Q."/>
            <person name="Liu Z."/>
            <person name="Lyons E."/>
            <person name="Wicker T."/>
            <person name="Salzberg S.L."/>
            <person name="Devos K.M."/>
            <person name="Dvorak J."/>
        </authorList>
    </citation>
    <scope>NUCLEOTIDE SEQUENCE [LARGE SCALE GENOMIC DNA]</scope>
    <source>
        <strain evidence="1">cv. AL8/78</strain>
    </source>
</reference>
<organism evidence="1 2">
    <name type="scientific">Aegilops tauschii subsp. strangulata</name>
    <name type="common">Goatgrass</name>
    <dbReference type="NCBI Taxonomy" id="200361"/>
    <lineage>
        <taxon>Eukaryota</taxon>
        <taxon>Viridiplantae</taxon>
        <taxon>Streptophyta</taxon>
        <taxon>Embryophyta</taxon>
        <taxon>Tracheophyta</taxon>
        <taxon>Spermatophyta</taxon>
        <taxon>Magnoliopsida</taxon>
        <taxon>Liliopsida</taxon>
        <taxon>Poales</taxon>
        <taxon>Poaceae</taxon>
        <taxon>BOP clade</taxon>
        <taxon>Pooideae</taxon>
        <taxon>Triticodae</taxon>
        <taxon>Triticeae</taxon>
        <taxon>Triticinae</taxon>
        <taxon>Aegilops</taxon>
    </lineage>
</organism>
<protein>
    <submittedName>
        <fullName evidence="1">Uncharacterized protein</fullName>
    </submittedName>
</protein>
<keyword evidence="2" id="KW-1185">Reference proteome</keyword>
<sequence>PAWPAWQQRRPRRRLLLGGAAEGPSPFHPCSSSRVKAQNPAWIGRRRRAVRRVFLGGAAWGGLRSGEGFKGRSLGGLGGPVTAVSRVSAWL</sequence>
<dbReference type="Proteomes" id="UP000015105">
    <property type="component" value="Chromosome 2D"/>
</dbReference>
<accession>A0A453CB96</accession>
<dbReference type="AlphaFoldDB" id="A0A453CB96"/>
<dbReference type="Gramene" id="AET2Gv20793400.1">
    <property type="protein sequence ID" value="AET2Gv20793400.1"/>
    <property type="gene ID" value="AET2Gv20793400"/>
</dbReference>